<evidence type="ECO:0000313" key="8">
    <source>
        <dbReference type="Proteomes" id="UP001214530"/>
    </source>
</evidence>
<accession>A0AAJ5WAG0</accession>
<dbReference type="PANTHER" id="PTHR30069:SF29">
    <property type="entry name" value="HEMOGLOBIN AND HEMOGLOBIN-HAPTOGLOBIN-BINDING PROTEIN 1-RELATED"/>
    <property type="match status" value="1"/>
</dbReference>
<dbReference type="Gene3D" id="2.60.40.1120">
    <property type="entry name" value="Carboxypeptidase-like, regulatory domain"/>
    <property type="match status" value="1"/>
</dbReference>
<evidence type="ECO:0000259" key="6">
    <source>
        <dbReference type="Pfam" id="PF07715"/>
    </source>
</evidence>
<dbReference type="InterPro" id="IPR023997">
    <property type="entry name" value="TonB-dep_OMP_SusC/RagA_CS"/>
</dbReference>
<keyword evidence="2" id="KW-0998">Cell outer membrane</keyword>
<feature type="chain" id="PRO_5042563719" evidence="4">
    <location>
        <begin position="28"/>
        <end position="1019"/>
    </location>
</feature>
<protein>
    <submittedName>
        <fullName evidence="7">TonB-dependent receptor</fullName>
    </submittedName>
</protein>
<proteinExistence type="inferred from homology"/>
<organism evidence="7 8">
    <name type="scientific">Candidatus Pedobacter colombiensis</name>
    <dbReference type="NCBI Taxonomy" id="3121371"/>
    <lineage>
        <taxon>Bacteria</taxon>
        <taxon>Pseudomonadati</taxon>
        <taxon>Bacteroidota</taxon>
        <taxon>Sphingobacteriia</taxon>
        <taxon>Sphingobacteriales</taxon>
        <taxon>Sphingobacteriaceae</taxon>
        <taxon>Pedobacter</taxon>
    </lineage>
</organism>
<dbReference type="InterPro" id="IPR000531">
    <property type="entry name" value="Beta-barrel_TonB"/>
</dbReference>
<dbReference type="GO" id="GO:0044718">
    <property type="term" value="P:siderophore transmembrane transport"/>
    <property type="evidence" value="ECO:0007669"/>
    <property type="project" value="TreeGrafter"/>
</dbReference>
<dbReference type="InterPro" id="IPR008969">
    <property type="entry name" value="CarboxyPept-like_regulatory"/>
</dbReference>
<comment type="similarity">
    <text evidence="2 3">Belongs to the TonB-dependent receptor family.</text>
</comment>
<keyword evidence="2" id="KW-0812">Transmembrane</keyword>
<comment type="subcellular location">
    <subcellularLocation>
        <location evidence="2">Cell outer membrane</location>
        <topology evidence="2">Multi-pass membrane protein</topology>
    </subcellularLocation>
</comment>
<evidence type="ECO:0000256" key="2">
    <source>
        <dbReference type="PROSITE-ProRule" id="PRU01360"/>
    </source>
</evidence>
<dbReference type="GO" id="GO:0009279">
    <property type="term" value="C:cell outer membrane"/>
    <property type="evidence" value="ECO:0007669"/>
    <property type="project" value="UniProtKB-SubCell"/>
</dbReference>
<dbReference type="EMBL" id="CP119313">
    <property type="protein sequence ID" value="WEK19242.1"/>
    <property type="molecule type" value="Genomic_DNA"/>
</dbReference>
<sequence length="1019" mass="111146">MKRIRLMRLCSLLMIFYLCLSTALVSAQENRTIKGVVKSSEDSQPLPGVSVSAVGSSSAGTMTDKDGQFQIVVEKSVNTLLFRSIGMNSKEVSIQNNQTLEVVLTPSTQSLNDVVVVGYGTQKKSLVTGAIASLRAKDLDISGLMRADQALQGRAAGVSVMMNSGQPGSGVSIRIRGIGTNGSNDPLLIVDGYPVNDLEGVNPRDIETMEVLKDAASAAIYGARGANGVVIVTTKKGKAGQYRVNYDYYYGIQNVRKYIDVLDATQYARIQNEAYFNSNLPLPFSSDEIAKMGAGTNWQKEVSYNNAPIQSHQASLSGGSDRSTFNSSFSYFSQDGTLAKGKSNFERYTGRINTEQKFLDGLLTTGVNLNFANVKRAAITSNAGNAGPILSAINMDPVTPVMKDDGTFAISRYVSQEIVNPIARIYYSNGASGYTRLIGDAFGELQILKDLKLRSTIGYTFQYDQGSNYTPIYYLNSTNFTLASGASKSAAETKTLNFENTLTYGKTIQKNTFSILVGNTIRKGQTSNVSASKNGLLYDDPAFAYLDLAKDNTSAAASGGAGHSAFLSYFGRLNYDYDGRFMATASFRADGSYNFGSNNKFGYFPSISAGWNVSKEHFMENETWLNNLKLRASWGQTGNDNIGEYSFVSTISTYARNYYWGANTQMVGASPSKISNPDLKWETSEQTNIGFDADFLNNFNATFDVYSKKTKDLLLTPPIPLYVGNGAPSTNGAAVVNKGIELSLGYKKDFGKLNINLNVNGAYNFNKVTEVGNATGFIVGSDASNQMQGVTRMQVGYPMGYFWLYAMDGIFQNQSEIDKYVGPTGAKIQPNAVPGDIRYKDLNGDGVIDSKDRSNMGSPHPKYNYGFNLTMRYANFDLNVFFNGLAGNKIFNSLHRWDLPTANYPIEILNRWHGEGTSNTYPRVAAGDANGNFTNPSDFFLEDGSYLRLKNVALGYTIKNLSKYKINNIRLYATGTNLFVLTKYTGFDPEVSGTALGIGIDRGVYPQPRTFIFGASIGF</sequence>
<evidence type="ECO:0000313" key="7">
    <source>
        <dbReference type="EMBL" id="WEK19242.1"/>
    </source>
</evidence>
<name>A0AAJ5WAG0_9SPHI</name>
<dbReference type="PROSITE" id="PS52016">
    <property type="entry name" value="TONB_DEPENDENT_REC_3"/>
    <property type="match status" value="1"/>
</dbReference>
<dbReference type="NCBIfam" id="TIGR04056">
    <property type="entry name" value="OMP_RagA_SusC"/>
    <property type="match status" value="1"/>
</dbReference>
<dbReference type="InterPro" id="IPR012910">
    <property type="entry name" value="Plug_dom"/>
</dbReference>
<feature type="signal peptide" evidence="4">
    <location>
        <begin position="1"/>
        <end position="27"/>
    </location>
</feature>
<keyword evidence="2" id="KW-0813">Transport</keyword>
<feature type="domain" description="TonB-dependent receptor plug" evidence="6">
    <location>
        <begin position="126"/>
        <end position="229"/>
    </location>
</feature>
<keyword evidence="2" id="KW-1134">Transmembrane beta strand</keyword>
<keyword evidence="7" id="KW-0675">Receptor</keyword>
<dbReference type="Proteomes" id="UP001214530">
    <property type="component" value="Chromosome"/>
</dbReference>
<feature type="domain" description="TonB-dependent receptor-like beta-barrel" evidence="5">
    <location>
        <begin position="452"/>
        <end position="874"/>
    </location>
</feature>
<gene>
    <name evidence="7" type="ORF">P0Y49_20925</name>
</gene>
<dbReference type="SUPFAM" id="SSF49464">
    <property type="entry name" value="Carboxypeptidase regulatory domain-like"/>
    <property type="match status" value="1"/>
</dbReference>
<evidence type="ECO:0000256" key="4">
    <source>
        <dbReference type="SAM" id="SignalP"/>
    </source>
</evidence>
<evidence type="ECO:0000256" key="1">
    <source>
        <dbReference type="ARBA" id="ARBA00022729"/>
    </source>
</evidence>
<dbReference type="InterPro" id="IPR039426">
    <property type="entry name" value="TonB-dep_rcpt-like"/>
</dbReference>
<dbReference type="Gene3D" id="2.170.130.10">
    <property type="entry name" value="TonB-dependent receptor, plug domain"/>
    <property type="match status" value="1"/>
</dbReference>
<dbReference type="NCBIfam" id="TIGR04057">
    <property type="entry name" value="SusC_RagA_signa"/>
    <property type="match status" value="1"/>
</dbReference>
<dbReference type="FunFam" id="2.170.130.10:FF:000008">
    <property type="entry name" value="SusC/RagA family TonB-linked outer membrane protein"/>
    <property type="match status" value="1"/>
</dbReference>
<dbReference type="Pfam" id="PF07715">
    <property type="entry name" value="Plug"/>
    <property type="match status" value="1"/>
</dbReference>
<dbReference type="InterPro" id="IPR037066">
    <property type="entry name" value="Plug_dom_sf"/>
</dbReference>
<dbReference type="AlphaFoldDB" id="A0AAJ5WAG0"/>
<keyword evidence="1 4" id="KW-0732">Signal</keyword>
<dbReference type="Pfam" id="PF13715">
    <property type="entry name" value="CarbopepD_reg_2"/>
    <property type="match status" value="1"/>
</dbReference>
<reference evidence="7" key="1">
    <citation type="submission" date="2023-03" db="EMBL/GenBank/DDBJ databases">
        <title>Andean soil-derived lignocellulolytic bacterial consortium as a source of novel taxa and putative plastic-active enzymes.</title>
        <authorList>
            <person name="Diaz-Garcia L."/>
            <person name="Chuvochina M."/>
            <person name="Feuerriegel G."/>
            <person name="Bunk B."/>
            <person name="Sproer C."/>
            <person name="Streit W.R."/>
            <person name="Rodriguez L.M."/>
            <person name="Overmann J."/>
            <person name="Jimenez D.J."/>
        </authorList>
    </citation>
    <scope>NUCLEOTIDE SEQUENCE</scope>
    <source>
        <strain evidence="7">MAG 3858</strain>
    </source>
</reference>
<keyword evidence="2 3" id="KW-0472">Membrane</keyword>
<dbReference type="Pfam" id="PF00593">
    <property type="entry name" value="TonB_dep_Rec_b-barrel"/>
    <property type="match status" value="1"/>
</dbReference>
<dbReference type="PANTHER" id="PTHR30069">
    <property type="entry name" value="TONB-DEPENDENT OUTER MEMBRANE RECEPTOR"/>
    <property type="match status" value="1"/>
</dbReference>
<evidence type="ECO:0000256" key="3">
    <source>
        <dbReference type="RuleBase" id="RU003357"/>
    </source>
</evidence>
<dbReference type="GO" id="GO:0015344">
    <property type="term" value="F:siderophore uptake transmembrane transporter activity"/>
    <property type="evidence" value="ECO:0007669"/>
    <property type="project" value="TreeGrafter"/>
</dbReference>
<dbReference type="SUPFAM" id="SSF56935">
    <property type="entry name" value="Porins"/>
    <property type="match status" value="1"/>
</dbReference>
<dbReference type="InterPro" id="IPR023996">
    <property type="entry name" value="TonB-dep_OMP_SusC/RagA"/>
</dbReference>
<keyword evidence="3" id="KW-0798">TonB box</keyword>
<evidence type="ECO:0000259" key="5">
    <source>
        <dbReference type="Pfam" id="PF00593"/>
    </source>
</evidence>